<evidence type="ECO:0000313" key="2">
    <source>
        <dbReference type="Proteomes" id="UP000076584"/>
    </source>
</evidence>
<sequence length="136" mass="14884">MIGVPEAHRHFGSTIGGEVLDVLHTLGVSPGKIGYFTLDNAENNDTAMEVIGAELGFDGRLRRGRCIGHTINLSAKALLFGKNAGAFEQQLSGAEALSDTEYAQWRKKGPVGKLHNIVVDVRISHRLIYLFKEVQR</sequence>
<feature type="non-terminal residue" evidence="1">
    <location>
        <position position="136"/>
    </location>
</feature>
<comment type="caution">
    <text evidence="1">The sequence shown here is derived from an EMBL/GenBank/DDBJ whole genome shotgun (WGS) entry which is preliminary data.</text>
</comment>
<evidence type="ECO:0000313" key="1">
    <source>
        <dbReference type="EMBL" id="KZL82763.1"/>
    </source>
</evidence>
<protein>
    <submittedName>
        <fullName evidence="1">Restless-like transposase</fullName>
    </submittedName>
</protein>
<gene>
    <name evidence="1" type="ORF">CI238_13498</name>
</gene>
<dbReference type="Proteomes" id="UP000076584">
    <property type="component" value="Unassembled WGS sequence"/>
</dbReference>
<name>A0A167CLY0_COLIC</name>
<reference evidence="1 2" key="1">
    <citation type="submission" date="2015-06" db="EMBL/GenBank/DDBJ databases">
        <title>Survival trade-offs in plant roots during colonization by closely related pathogenic and mutualistic fungi.</title>
        <authorList>
            <person name="Hacquard S."/>
            <person name="Kracher B."/>
            <person name="Hiruma K."/>
            <person name="Weinman A."/>
            <person name="Muench P."/>
            <person name="Garrido Oter R."/>
            <person name="Ver Loren van Themaat E."/>
            <person name="Dallerey J.-F."/>
            <person name="Damm U."/>
            <person name="Henrissat B."/>
            <person name="Lespinet O."/>
            <person name="Thon M."/>
            <person name="Kemen E."/>
            <person name="McHardy A.C."/>
            <person name="Schulze-Lefert P."/>
            <person name="O'Connell R.J."/>
        </authorList>
    </citation>
    <scope>NUCLEOTIDE SEQUENCE [LARGE SCALE GENOMIC DNA]</scope>
    <source>
        <strain evidence="1 2">MAFF 238704</strain>
    </source>
</reference>
<proteinExistence type="predicted"/>
<dbReference type="EMBL" id="LFIW01001333">
    <property type="protein sequence ID" value="KZL82763.1"/>
    <property type="molecule type" value="Genomic_DNA"/>
</dbReference>
<organism evidence="1 2">
    <name type="scientific">Colletotrichum incanum</name>
    <name type="common">Soybean anthracnose fungus</name>
    <dbReference type="NCBI Taxonomy" id="1573173"/>
    <lineage>
        <taxon>Eukaryota</taxon>
        <taxon>Fungi</taxon>
        <taxon>Dikarya</taxon>
        <taxon>Ascomycota</taxon>
        <taxon>Pezizomycotina</taxon>
        <taxon>Sordariomycetes</taxon>
        <taxon>Hypocreomycetidae</taxon>
        <taxon>Glomerellales</taxon>
        <taxon>Glomerellaceae</taxon>
        <taxon>Colletotrichum</taxon>
        <taxon>Colletotrichum spaethianum species complex</taxon>
    </lineage>
</organism>
<dbReference type="AlphaFoldDB" id="A0A167CLY0"/>
<keyword evidence="2" id="KW-1185">Reference proteome</keyword>
<accession>A0A167CLY0</accession>